<feature type="region of interest" description="Disordered" evidence="9">
    <location>
        <begin position="691"/>
        <end position="758"/>
    </location>
</feature>
<evidence type="ECO:0000256" key="8">
    <source>
        <dbReference type="RuleBase" id="RU004020"/>
    </source>
</evidence>
<feature type="region of interest" description="Disordered" evidence="9">
    <location>
        <begin position="772"/>
        <end position="847"/>
    </location>
</feature>
<comment type="subcellular location">
    <subcellularLocation>
        <location evidence="1">Nucleus</location>
    </subcellularLocation>
</comment>
<evidence type="ECO:0000256" key="7">
    <source>
        <dbReference type="ARBA" id="ARBA00062171"/>
    </source>
</evidence>
<proteinExistence type="inferred from homology"/>
<evidence type="ECO:0000256" key="4">
    <source>
        <dbReference type="ARBA" id="ARBA00023125"/>
    </source>
</evidence>
<dbReference type="Gene3D" id="1.10.10.10">
    <property type="entry name" value="Winged helix-like DNA-binding domain superfamily/Winged helix DNA-binding domain"/>
    <property type="match status" value="1"/>
</dbReference>
<evidence type="ECO:0000256" key="9">
    <source>
        <dbReference type="SAM" id="MobiDB-lite"/>
    </source>
</evidence>
<keyword evidence="13" id="KW-1185">Reference proteome</keyword>
<reference evidence="12 13" key="3">
    <citation type="journal article" date="2017" name="G3 (Bethesda)">
        <title>Comparative analysis highlights variable genome content of wheat rusts and divergence of the mating loci.</title>
        <authorList>
            <person name="Cuomo C.A."/>
            <person name="Bakkeren G."/>
            <person name="Khalil H.B."/>
            <person name="Panwar V."/>
            <person name="Joly D."/>
            <person name="Linning R."/>
            <person name="Sakthikumar S."/>
            <person name="Song X."/>
            <person name="Adiconis X."/>
            <person name="Fan L."/>
            <person name="Goldberg J.M."/>
            <person name="Levin J.Z."/>
            <person name="Young S."/>
            <person name="Zeng Q."/>
            <person name="Anikster Y."/>
            <person name="Bruce M."/>
            <person name="Wang M."/>
            <person name="Yin C."/>
            <person name="McCallum B."/>
            <person name="Szabo L.J."/>
            <person name="Hulbert S."/>
            <person name="Chen X."/>
            <person name="Fellers J.P."/>
        </authorList>
    </citation>
    <scope>NUCLEOTIDE SEQUENCE</scope>
    <source>
        <strain evidence="13">Isolate 1-1 / race 1 (BBBD)</strain>
        <strain evidence="12">isolate 1-1 / race 1 (BBBD)</strain>
    </source>
</reference>
<comment type="subunit">
    <text evidence="7">Homotrimer. Homotrimerization increases the affinity of HSF1 to DNA. Interacts with transcriptional coregulator SSA1 on chromatin.</text>
</comment>
<keyword evidence="3" id="KW-0805">Transcription regulation</keyword>
<dbReference type="InterPro" id="IPR036390">
    <property type="entry name" value="WH_DNA-bd_sf"/>
</dbReference>
<feature type="compositionally biased region" description="Low complexity" evidence="9">
    <location>
        <begin position="398"/>
        <end position="413"/>
    </location>
</feature>
<feature type="region of interest" description="Disordered" evidence="9">
    <location>
        <begin position="293"/>
        <end position="333"/>
    </location>
</feature>
<feature type="compositionally biased region" description="Polar residues" evidence="9">
    <location>
        <begin position="732"/>
        <end position="741"/>
    </location>
</feature>
<feature type="compositionally biased region" description="Polar residues" evidence="9">
    <location>
        <begin position="371"/>
        <end position="395"/>
    </location>
</feature>
<dbReference type="GO" id="GO:0043565">
    <property type="term" value="F:sequence-specific DNA binding"/>
    <property type="evidence" value="ECO:0007669"/>
    <property type="project" value="InterPro"/>
</dbReference>
<feature type="region of interest" description="Disordered" evidence="9">
    <location>
        <begin position="509"/>
        <end position="548"/>
    </location>
</feature>
<evidence type="ECO:0000313" key="12">
    <source>
        <dbReference type="EnsemblFungi" id="PTTG_05194-t43_1-p1"/>
    </source>
</evidence>
<feature type="compositionally biased region" description="Low complexity" evidence="9">
    <location>
        <begin position="20"/>
        <end position="29"/>
    </location>
</feature>
<feature type="region of interest" description="Disordered" evidence="9">
    <location>
        <begin position="646"/>
        <end position="671"/>
    </location>
</feature>
<dbReference type="InterPro" id="IPR000232">
    <property type="entry name" value="HSF_DNA-bd"/>
</dbReference>
<evidence type="ECO:0000256" key="6">
    <source>
        <dbReference type="ARBA" id="ARBA00023242"/>
    </source>
</evidence>
<dbReference type="PRINTS" id="PR00056">
    <property type="entry name" value="HSFDOMAIN"/>
</dbReference>
<evidence type="ECO:0000256" key="5">
    <source>
        <dbReference type="ARBA" id="ARBA00023163"/>
    </source>
</evidence>
<feature type="region of interest" description="Disordered" evidence="9">
    <location>
        <begin position="195"/>
        <end position="220"/>
    </location>
</feature>
<dbReference type="InterPro" id="IPR036388">
    <property type="entry name" value="WH-like_DNA-bd_sf"/>
</dbReference>
<evidence type="ECO:0000256" key="3">
    <source>
        <dbReference type="ARBA" id="ARBA00023015"/>
    </source>
</evidence>
<evidence type="ECO:0000256" key="1">
    <source>
        <dbReference type="ARBA" id="ARBA00004123"/>
    </source>
</evidence>
<feature type="region of interest" description="Disordered" evidence="9">
    <location>
        <begin position="351"/>
        <end position="414"/>
    </location>
</feature>
<dbReference type="FunFam" id="1.10.10.10:FF:000027">
    <property type="entry name" value="Heat shock transcription factor 1"/>
    <property type="match status" value="1"/>
</dbReference>
<protein>
    <submittedName>
        <fullName evidence="12">HSF_DOMAIN domain-containing protein</fullName>
    </submittedName>
</protein>
<feature type="compositionally biased region" description="Low complexity" evidence="9">
    <location>
        <begin position="828"/>
        <end position="837"/>
    </location>
</feature>
<name>A0A180GR88_PUCT1</name>
<dbReference type="Proteomes" id="UP000005240">
    <property type="component" value="Unassembled WGS sequence"/>
</dbReference>
<accession>A0A180GR88</accession>
<evidence type="ECO:0000256" key="2">
    <source>
        <dbReference type="ARBA" id="ARBA00006403"/>
    </source>
</evidence>
<reference evidence="12" key="4">
    <citation type="submission" date="2025-05" db="UniProtKB">
        <authorList>
            <consortium name="EnsemblFungi"/>
        </authorList>
    </citation>
    <scope>IDENTIFICATION</scope>
    <source>
        <strain evidence="12">isolate 1-1 / race 1 (BBBD)</strain>
    </source>
</reference>
<feature type="region of interest" description="Disordered" evidence="9">
    <location>
        <begin position="1"/>
        <end position="60"/>
    </location>
</feature>
<dbReference type="EMBL" id="ADAS02000033">
    <property type="protein sequence ID" value="OAV95071.1"/>
    <property type="molecule type" value="Genomic_DNA"/>
</dbReference>
<keyword evidence="4" id="KW-0238">DNA-binding</keyword>
<feature type="domain" description="HSF-type DNA-binding" evidence="10">
    <location>
        <begin position="86"/>
        <end position="193"/>
    </location>
</feature>
<feature type="compositionally biased region" description="Low complexity" evidence="9">
    <location>
        <begin position="38"/>
        <end position="52"/>
    </location>
</feature>
<evidence type="ECO:0000313" key="11">
    <source>
        <dbReference type="EMBL" id="OAV95071.1"/>
    </source>
</evidence>
<feature type="compositionally biased region" description="Polar residues" evidence="9">
    <location>
        <begin position="323"/>
        <end position="333"/>
    </location>
</feature>
<dbReference type="SMART" id="SM00415">
    <property type="entry name" value="HSF"/>
    <property type="match status" value="1"/>
</dbReference>
<keyword evidence="6" id="KW-0539">Nucleus</keyword>
<dbReference type="PANTHER" id="PTHR10015">
    <property type="entry name" value="HEAT SHOCK TRANSCRIPTION FACTOR"/>
    <property type="match status" value="1"/>
</dbReference>
<dbReference type="AlphaFoldDB" id="A0A180GR88"/>
<reference evidence="11" key="1">
    <citation type="submission" date="2009-11" db="EMBL/GenBank/DDBJ databases">
        <authorList>
            <consortium name="The Broad Institute Genome Sequencing Platform"/>
            <person name="Ward D."/>
            <person name="Feldgarden M."/>
            <person name="Earl A."/>
            <person name="Young S.K."/>
            <person name="Zeng Q."/>
            <person name="Koehrsen M."/>
            <person name="Alvarado L."/>
            <person name="Berlin A."/>
            <person name="Bochicchio J."/>
            <person name="Borenstein D."/>
            <person name="Chapman S.B."/>
            <person name="Chen Z."/>
            <person name="Engels R."/>
            <person name="Freedman E."/>
            <person name="Gellesch M."/>
            <person name="Goldberg J."/>
            <person name="Griggs A."/>
            <person name="Gujja S."/>
            <person name="Heilman E."/>
            <person name="Heiman D."/>
            <person name="Hepburn T."/>
            <person name="Howarth C."/>
            <person name="Jen D."/>
            <person name="Larson L."/>
            <person name="Lewis B."/>
            <person name="Mehta T."/>
            <person name="Park D."/>
            <person name="Pearson M."/>
            <person name="Roberts A."/>
            <person name="Saif S."/>
            <person name="Shea T."/>
            <person name="Shenoy N."/>
            <person name="Sisk P."/>
            <person name="Stolte C."/>
            <person name="Sykes S."/>
            <person name="Thomson T."/>
            <person name="Walk T."/>
            <person name="White J."/>
            <person name="Yandava C."/>
            <person name="Izard J."/>
            <person name="Baranova O.V."/>
            <person name="Blanton J.M."/>
            <person name="Tanner A.C."/>
            <person name="Dewhirst F.E."/>
            <person name="Haas B."/>
            <person name="Nusbaum C."/>
            <person name="Birren B."/>
        </authorList>
    </citation>
    <scope>NUCLEOTIDE SEQUENCE [LARGE SCALE GENOMIC DNA]</scope>
    <source>
        <strain evidence="11">1-1 BBBD Race 1</strain>
    </source>
</reference>
<dbReference type="GO" id="GO:0005634">
    <property type="term" value="C:nucleus"/>
    <property type="evidence" value="ECO:0007669"/>
    <property type="project" value="UniProtKB-SubCell"/>
</dbReference>
<reference evidence="11" key="2">
    <citation type="submission" date="2016-05" db="EMBL/GenBank/DDBJ databases">
        <title>Comparative analysis highlights variable genome content of wheat rusts and divergence of the mating loci.</title>
        <authorList>
            <person name="Cuomo C.A."/>
            <person name="Bakkeren G."/>
            <person name="Szabo L."/>
            <person name="Khalil H."/>
            <person name="Joly D."/>
            <person name="Goldberg J."/>
            <person name="Young S."/>
            <person name="Zeng Q."/>
            <person name="Fellers J."/>
        </authorList>
    </citation>
    <scope>NUCLEOTIDE SEQUENCE [LARGE SCALE GENOMIC DNA]</scope>
    <source>
        <strain evidence="11">1-1 BBBD Race 1</strain>
    </source>
</reference>
<feature type="compositionally biased region" description="Polar residues" evidence="9">
    <location>
        <begin position="197"/>
        <end position="220"/>
    </location>
</feature>
<feature type="compositionally biased region" description="Basic residues" evidence="9">
    <location>
        <begin position="309"/>
        <end position="322"/>
    </location>
</feature>
<dbReference type="OrthoDB" id="60033at2759"/>
<dbReference type="EnsemblFungi" id="PTTG_05194-t43_1">
    <property type="protein sequence ID" value="PTTG_05194-t43_1-p1"/>
    <property type="gene ID" value="PTTG_05194"/>
</dbReference>
<dbReference type="Pfam" id="PF00447">
    <property type="entry name" value="HSF_DNA-bind"/>
    <property type="match status" value="1"/>
</dbReference>
<comment type="similarity">
    <text evidence="2 8">Belongs to the HSF family.</text>
</comment>
<dbReference type="GO" id="GO:0003700">
    <property type="term" value="F:DNA-binding transcription factor activity"/>
    <property type="evidence" value="ECO:0007669"/>
    <property type="project" value="InterPro"/>
</dbReference>
<dbReference type="VEuPathDB" id="FungiDB:PTTG_05194"/>
<sequence length="847" mass="92087">MVNKKLEPTNNDDNDYLKCQQQHQKQHPQATSHERQTPKTTMSNSNTTSPNPAVDPNQPSMAITKRIQPGALSVDKGSSHRNTARPIPAFLTKLFTMVNDPSTDHLIKWNEPNGDSFFVVSSERFGRELLPKYFKHSNFGSFVRQLNMYGFHKVPHLNQGVLQGEIPETEMLEFTNANFQRGQPDLLCLIQRKKSVPDSNNPAQSETTEPGSTPLSSNPTIPNAADLQAILVDIMSIKKHQTLMSSDLKTLQSSNAHLWKEAIANRDRIKRCQDTINKILGFLAQVFAGKVSNLDDPPLGDSMPDLDRHRSRAKNSRDHHPHTNNFNYESSPSNTALSLYSQMRHPRLMLEDTQRPSSDPPSDPSQPLADNVSSFGTSLDNATSLQNLSFNANDRNNTHSPTPSTRHTSSTISDQLSLRLKTCAASSPKLGQSTQFQDSSIDPNLETVADVIGVNGQAANSSGTSTKDQSSPDAVFQALFNNNSTGGFNTNENPFTGINWAELLSSNGLGGFNEDSSEPAMNPPSPLRITDGHSTHPVSRPSPSPMMGMSTDPDTQLIANTQRQANGIESVANRMDSLETAIEKLVSNLPDQMDDFLNPNELQKADQNGNPFSASQLSAAEVASDAQADFDADAFLRTLTDGLQTRPDATAATHGNDQPDSHARSQPSESLDTLDIEKFLDEWTCQDPSRILSGLTPLVSPAPTPRLELNDSGARLAGTNGGLAGTFPDPTAASSSATTRPLTAIEGQGPKSAGSVVFDFNDDDHLRRIMSSKKSPTNQRPGLAFPHPAGPTTSTPHPPCKRLLDDLGPQPPLHHLLSNHFNPPPSSSAPSNPISSPHLLHNKRTRL</sequence>
<evidence type="ECO:0000259" key="10">
    <source>
        <dbReference type="SMART" id="SM00415"/>
    </source>
</evidence>
<organism evidence="11">
    <name type="scientific">Puccinia triticina (isolate 1-1 / race 1 (BBBD))</name>
    <name type="common">Brown leaf rust fungus</name>
    <dbReference type="NCBI Taxonomy" id="630390"/>
    <lineage>
        <taxon>Eukaryota</taxon>
        <taxon>Fungi</taxon>
        <taxon>Dikarya</taxon>
        <taxon>Basidiomycota</taxon>
        <taxon>Pucciniomycotina</taxon>
        <taxon>Pucciniomycetes</taxon>
        <taxon>Pucciniales</taxon>
        <taxon>Pucciniaceae</taxon>
        <taxon>Puccinia</taxon>
    </lineage>
</organism>
<gene>
    <name evidence="11" type="ORF">PTTG_05194</name>
</gene>
<dbReference type="PANTHER" id="PTHR10015:SF427">
    <property type="entry name" value="HEAT SHOCK FACTOR PROTEIN"/>
    <property type="match status" value="1"/>
</dbReference>
<evidence type="ECO:0000313" key="13">
    <source>
        <dbReference type="Proteomes" id="UP000005240"/>
    </source>
</evidence>
<feature type="region of interest" description="Disordered" evidence="9">
    <location>
        <begin position="593"/>
        <end position="612"/>
    </location>
</feature>
<keyword evidence="5" id="KW-0804">Transcription</keyword>
<dbReference type="SUPFAM" id="SSF46785">
    <property type="entry name" value="Winged helix' DNA-binding domain"/>
    <property type="match status" value="1"/>
</dbReference>
<dbReference type="STRING" id="630390.A0A180GR88"/>